<gene>
    <name evidence="2" type="ORF">Q3C12_28675</name>
</gene>
<feature type="region of interest" description="Disordered" evidence="1">
    <location>
        <begin position="15"/>
        <end position="50"/>
    </location>
</feature>
<sequence length="50" mass="5519">MASRNDTDEEIYIFNNEAINDVKTDATGEPGSSKRTDVSETPKNQSNEQA</sequence>
<dbReference type="Proteomes" id="UP001168883">
    <property type="component" value="Unassembled WGS sequence"/>
</dbReference>
<protein>
    <submittedName>
        <fullName evidence="2">Uncharacterized protein</fullName>
    </submittedName>
</protein>
<evidence type="ECO:0000313" key="2">
    <source>
        <dbReference type="EMBL" id="MDO3680989.1"/>
    </source>
</evidence>
<keyword evidence="3" id="KW-1185">Reference proteome</keyword>
<dbReference type="EMBL" id="JAUMKJ010000051">
    <property type="protein sequence ID" value="MDO3680989.1"/>
    <property type="molecule type" value="Genomic_DNA"/>
</dbReference>
<dbReference type="RefSeq" id="WP_161782261.1">
    <property type="nucleotide sequence ID" value="NZ_JARLKN010000001.1"/>
</dbReference>
<reference evidence="2" key="1">
    <citation type="submission" date="2023-07" db="EMBL/GenBank/DDBJ databases">
        <authorList>
            <person name="Aktuganov G."/>
            <person name="Boyko T."/>
            <person name="Delegan Y."/>
            <person name="Galimzianova N."/>
            <person name="Gilvanova E."/>
            <person name="Korobov V."/>
            <person name="Kuzmina L."/>
            <person name="Melentiev A."/>
            <person name="Milman P."/>
            <person name="Ryabova A."/>
            <person name="Stupak E."/>
            <person name="Yasakov T."/>
            <person name="Zharikova N."/>
            <person name="Zhurenko E."/>
        </authorList>
    </citation>
    <scope>NUCLEOTIDE SEQUENCE</scope>
    <source>
        <strain evidence="2">IB-739</strain>
    </source>
</reference>
<proteinExistence type="predicted"/>
<accession>A0ABT8VJ21</accession>
<evidence type="ECO:0000256" key="1">
    <source>
        <dbReference type="SAM" id="MobiDB-lite"/>
    </source>
</evidence>
<name>A0ABT8VJ21_9BACL</name>
<feature type="compositionally biased region" description="Polar residues" evidence="1">
    <location>
        <begin position="41"/>
        <end position="50"/>
    </location>
</feature>
<evidence type="ECO:0000313" key="3">
    <source>
        <dbReference type="Proteomes" id="UP001168883"/>
    </source>
</evidence>
<comment type="caution">
    <text evidence="2">The sequence shown here is derived from an EMBL/GenBank/DDBJ whole genome shotgun (WGS) entry which is preliminary data.</text>
</comment>
<feature type="compositionally biased region" description="Basic and acidic residues" evidence="1">
    <location>
        <begin position="20"/>
        <end position="40"/>
    </location>
</feature>
<organism evidence="2 3">
    <name type="scientific">Paenibacillus ehimensis</name>
    <dbReference type="NCBI Taxonomy" id="79264"/>
    <lineage>
        <taxon>Bacteria</taxon>
        <taxon>Bacillati</taxon>
        <taxon>Bacillota</taxon>
        <taxon>Bacilli</taxon>
        <taxon>Bacillales</taxon>
        <taxon>Paenibacillaceae</taxon>
        <taxon>Paenibacillus</taxon>
    </lineage>
</organism>